<dbReference type="EMBL" id="FWEV01000176">
    <property type="protein sequence ID" value="SLM30991.1"/>
    <property type="molecule type" value="Genomic_DNA"/>
</dbReference>
<name>A0A1W1HER4_9BACT</name>
<accession>A0A1W1HER4</accession>
<evidence type="ECO:0000313" key="2">
    <source>
        <dbReference type="Proteomes" id="UP000191931"/>
    </source>
</evidence>
<gene>
    <name evidence="1" type="ORF">MTBBW1_2570001</name>
</gene>
<dbReference type="Proteomes" id="UP000191931">
    <property type="component" value="Unassembled WGS sequence"/>
</dbReference>
<organism evidence="1 2">
    <name type="scientific">Desulfamplus magnetovallimortis</name>
    <dbReference type="NCBI Taxonomy" id="1246637"/>
    <lineage>
        <taxon>Bacteria</taxon>
        <taxon>Pseudomonadati</taxon>
        <taxon>Thermodesulfobacteriota</taxon>
        <taxon>Desulfobacteria</taxon>
        <taxon>Desulfobacterales</taxon>
        <taxon>Desulfobacteraceae</taxon>
        <taxon>Desulfamplus</taxon>
    </lineage>
</organism>
<sequence>MLCMKQRSTVNGLLKDEKTLYVMKKEGKSLKIVFNGKPTAIANGITQITFIMPGVGVRLGRILSVLILRWIWCSPIS</sequence>
<dbReference type="AlphaFoldDB" id="A0A1W1HER4"/>
<evidence type="ECO:0000313" key="1">
    <source>
        <dbReference type="EMBL" id="SLM30991.1"/>
    </source>
</evidence>
<keyword evidence="2" id="KW-1185">Reference proteome</keyword>
<reference evidence="1 2" key="1">
    <citation type="submission" date="2017-03" db="EMBL/GenBank/DDBJ databases">
        <authorList>
            <person name="Afonso C.L."/>
            <person name="Miller P.J."/>
            <person name="Scott M.A."/>
            <person name="Spackman E."/>
            <person name="Goraichik I."/>
            <person name="Dimitrov K.M."/>
            <person name="Suarez D.L."/>
            <person name="Swayne D.E."/>
        </authorList>
    </citation>
    <scope>NUCLEOTIDE SEQUENCE [LARGE SCALE GENOMIC DNA]</scope>
    <source>
        <strain evidence="1">PRJEB14757</strain>
    </source>
</reference>
<protein>
    <submittedName>
        <fullName evidence="1">Uncharacterized protein</fullName>
    </submittedName>
</protein>
<proteinExistence type="predicted"/>